<feature type="binding site" evidence="14">
    <location>
        <position position="177"/>
    </location>
    <ligand>
        <name>Mg(2+)</name>
        <dbReference type="ChEBI" id="CHEBI:18420"/>
    </ligand>
</feature>
<comment type="similarity">
    <text evidence="1 16">Belongs to the transketolase family.</text>
</comment>
<dbReference type="EMBL" id="JACIEZ010000001">
    <property type="protein sequence ID" value="MBB4063153.1"/>
    <property type="molecule type" value="Genomic_DNA"/>
</dbReference>
<dbReference type="GO" id="GO:0046872">
    <property type="term" value="F:metal ion binding"/>
    <property type="evidence" value="ECO:0007669"/>
    <property type="project" value="UniProtKB-KW"/>
</dbReference>
<dbReference type="Proteomes" id="UP000528286">
    <property type="component" value="Unassembled WGS sequence"/>
</dbReference>
<evidence type="ECO:0000256" key="2">
    <source>
        <dbReference type="ARBA" id="ARBA00011738"/>
    </source>
</evidence>
<feature type="binding site" evidence="12">
    <location>
        <position position="371"/>
    </location>
    <ligand>
        <name>substrate</name>
    </ligand>
</feature>
<evidence type="ECO:0000256" key="15">
    <source>
        <dbReference type="PIRSR" id="PIRSR605478-5"/>
    </source>
</evidence>
<feature type="site" description="Important for catalytic activity" evidence="15">
    <location>
        <position position="20"/>
    </location>
</feature>
<feature type="active site" description="Proton donor" evidence="11">
    <location>
        <position position="398"/>
    </location>
</feature>
<evidence type="ECO:0000256" key="11">
    <source>
        <dbReference type="PIRSR" id="PIRSR605478-1"/>
    </source>
</evidence>
<evidence type="ECO:0000256" key="5">
    <source>
        <dbReference type="ARBA" id="ARBA00022723"/>
    </source>
</evidence>
<keyword evidence="6 16" id="KW-0106">Calcium</keyword>
<dbReference type="GO" id="GO:0006098">
    <property type="term" value="P:pentose-phosphate shunt"/>
    <property type="evidence" value="ECO:0007669"/>
    <property type="project" value="TreeGrafter"/>
</dbReference>
<feature type="binding site" evidence="12">
    <location>
        <position position="344"/>
    </location>
    <ligand>
        <name>substrate</name>
    </ligand>
</feature>
<comment type="catalytic activity">
    <reaction evidence="9 16">
        <text>D-sedoheptulose 7-phosphate + D-glyceraldehyde 3-phosphate = aldehydo-D-ribose 5-phosphate + D-xylulose 5-phosphate</text>
        <dbReference type="Rhea" id="RHEA:10508"/>
        <dbReference type="ChEBI" id="CHEBI:57483"/>
        <dbReference type="ChEBI" id="CHEBI:57737"/>
        <dbReference type="ChEBI" id="CHEBI:58273"/>
        <dbReference type="ChEBI" id="CHEBI:59776"/>
        <dbReference type="EC" id="2.2.1.1"/>
    </reaction>
</comment>
<evidence type="ECO:0000256" key="3">
    <source>
        <dbReference type="ARBA" id="ARBA00013152"/>
    </source>
</evidence>
<evidence type="ECO:0000256" key="8">
    <source>
        <dbReference type="ARBA" id="ARBA00023052"/>
    </source>
</evidence>
<feature type="binding site" evidence="14">
    <location>
        <position position="147"/>
    </location>
    <ligand>
        <name>Mg(2+)</name>
        <dbReference type="ChEBI" id="CHEBI:18420"/>
    </ligand>
</feature>
<feature type="binding site" evidence="13">
    <location>
        <position position="60"/>
    </location>
    <ligand>
        <name>thiamine diphosphate</name>
        <dbReference type="ChEBI" id="CHEBI:58937"/>
    </ligand>
</feature>
<dbReference type="InterPro" id="IPR005478">
    <property type="entry name" value="Transketolase_bac-like"/>
</dbReference>
<keyword evidence="4 16" id="KW-0808">Transferase</keyword>
<protein>
    <recommendedName>
        <fullName evidence="3 10">Transketolase</fullName>
        <ecNumber evidence="3 10">2.2.1.1</ecNumber>
    </recommendedName>
</protein>
<evidence type="ECO:0000313" key="18">
    <source>
        <dbReference type="EMBL" id="MBB4063153.1"/>
    </source>
</evidence>
<evidence type="ECO:0000256" key="13">
    <source>
        <dbReference type="PIRSR" id="PIRSR605478-3"/>
    </source>
</evidence>
<feature type="binding site" evidence="12">
    <location>
        <position position="507"/>
    </location>
    <ligand>
        <name>substrate</name>
    </ligand>
</feature>
<feature type="binding site" evidence="12">
    <location>
        <position position="448"/>
    </location>
    <ligand>
        <name>substrate</name>
    </ligand>
</feature>
<dbReference type="Gene3D" id="3.40.50.970">
    <property type="match status" value="2"/>
</dbReference>
<dbReference type="InterPro" id="IPR009014">
    <property type="entry name" value="Transketo_C/PFOR_II"/>
</dbReference>
<comment type="cofactor">
    <cofactor evidence="13">
        <name>thiamine diphosphate</name>
        <dbReference type="ChEBI" id="CHEBI:58937"/>
    </cofactor>
    <text evidence="13">Binds 1 thiamine pyrophosphate per subunit. During the reaction, the substrate forms a covalent intermediate with the cofactor.</text>
</comment>
<dbReference type="FunFam" id="3.40.50.970:FF:000003">
    <property type="entry name" value="Transketolase"/>
    <property type="match status" value="1"/>
</dbReference>
<dbReference type="PANTHER" id="PTHR43522">
    <property type="entry name" value="TRANSKETOLASE"/>
    <property type="match status" value="1"/>
</dbReference>
<feature type="binding site" evidence="13">
    <location>
        <begin position="109"/>
        <end position="111"/>
    </location>
    <ligand>
        <name>thiamine diphosphate</name>
        <dbReference type="ChEBI" id="CHEBI:58937"/>
    </ligand>
</feature>
<keyword evidence="8 13" id="KW-0786">Thiamine pyrophosphate</keyword>
<dbReference type="InterPro" id="IPR005475">
    <property type="entry name" value="Transketolase-like_Pyr-bd"/>
</dbReference>
<feature type="site" description="Important for catalytic activity" evidence="15">
    <location>
        <position position="251"/>
    </location>
</feature>
<feature type="binding site" evidence="13">
    <location>
        <position position="148"/>
    </location>
    <ligand>
        <name>thiamine diphosphate</name>
        <dbReference type="ChEBI" id="CHEBI:58937"/>
    </ligand>
</feature>
<dbReference type="FunFam" id="3.40.50.970:FF:000004">
    <property type="entry name" value="Transketolase"/>
    <property type="match status" value="1"/>
</dbReference>
<keyword evidence="19" id="KW-1185">Reference proteome</keyword>
<sequence length="649" mass="69191">MANAIRFLSMDAVEKANSGHPGLPMGAADIATVLFTRSMKFDPKNPLWPDRDRFVLSAGHGSMLLYSVLHLAGYEDMTIDEIKNFRQMGAKTAGHPEYGHATGIETTTGPLGQGIANAVGMAIAEKKLSQEFGSDLQNHFTFVLAGDGCLMEGISQEAISLAGHLKLNKLIVIWDDNNISIDGPISIADSTDQHMRFRASGWNTVAIDGHDPDAIFEAIENAKKSDKPTLIAAKTVIGFGAPNKAGTHKVHGSPLGAEEIAATRVALGWDAEAFSVPEDVTAAWREAGARGAAVRADWETRLAASDKKAEFERRFAGTLPGTLAGAIADYKKKLAEAKPTVATRKASEDALEVINGVLPETIGGSADLTGSNNTKTSQTKSITPTDFSGRYLHYGIREHGMAAAMNGIALHGGLIPYSGGFLIFSDYCRPSIRLAALMGIRVIHVLTHDSIGLGEDGPTHQPVEHMAALRAIPNLLMFRPADATETAECWQIALENQHRPSGLALTRQNLMAIRTSYSERNLCALGAYEVASADNAPVTIFASGSEVEIAIKAKDLLAAKNIAARVVSVPCFELFAEQDEAYRKSVIGNSPVKIAVEAAIRQGWDTFIGSDGTFVGMSSFGASGPYKELYSHFGITPDHVAEAAIAKLA</sequence>
<dbReference type="CDD" id="cd07033">
    <property type="entry name" value="TPP_PYR_DXS_TK_like"/>
    <property type="match status" value="1"/>
</dbReference>
<dbReference type="InterPro" id="IPR033247">
    <property type="entry name" value="Transketolase_fam"/>
</dbReference>
<gene>
    <name evidence="18" type="ORF">GGR23_000314</name>
</gene>
<dbReference type="Pfam" id="PF00456">
    <property type="entry name" value="Transketolase_N"/>
    <property type="match status" value="1"/>
</dbReference>
<evidence type="ECO:0000256" key="1">
    <source>
        <dbReference type="ARBA" id="ARBA00007131"/>
    </source>
</evidence>
<accession>A0A7W6J3C6</accession>
<dbReference type="PROSITE" id="PS00801">
    <property type="entry name" value="TRANSKETOLASE_1"/>
    <property type="match status" value="1"/>
</dbReference>
<keyword evidence="7 14" id="KW-0460">Magnesium</keyword>
<dbReference type="InterPro" id="IPR005474">
    <property type="entry name" value="Transketolase_N"/>
</dbReference>
<feature type="binding site" evidence="12">
    <location>
        <position position="460"/>
    </location>
    <ligand>
        <name>substrate</name>
    </ligand>
</feature>
<comment type="subunit">
    <text evidence="2 16">Homodimer.</text>
</comment>
<evidence type="ECO:0000256" key="9">
    <source>
        <dbReference type="ARBA" id="ARBA00049473"/>
    </source>
</evidence>
<dbReference type="AlphaFoldDB" id="A0A7W6J3C6"/>
<dbReference type="PANTHER" id="PTHR43522:SF2">
    <property type="entry name" value="TRANSKETOLASE 1-RELATED"/>
    <property type="match status" value="1"/>
</dbReference>
<dbReference type="InterPro" id="IPR055152">
    <property type="entry name" value="Transketolase-like_C_2"/>
</dbReference>
<evidence type="ECO:0000256" key="12">
    <source>
        <dbReference type="PIRSR" id="PIRSR605478-2"/>
    </source>
</evidence>
<dbReference type="NCBIfam" id="TIGR00232">
    <property type="entry name" value="tktlase_bact"/>
    <property type="match status" value="1"/>
</dbReference>
<feature type="domain" description="Transketolase-like pyrimidine-binding" evidence="17">
    <location>
        <begin position="341"/>
        <end position="513"/>
    </location>
</feature>
<dbReference type="InterPro" id="IPR049557">
    <property type="entry name" value="Transketolase_CS"/>
</dbReference>
<feature type="binding site" evidence="12">
    <location>
        <position position="20"/>
    </location>
    <ligand>
        <name>substrate</name>
    </ligand>
</feature>
<comment type="cofactor">
    <cofactor evidence="16">
        <name>Mg(2+)</name>
        <dbReference type="ChEBI" id="CHEBI:18420"/>
    </cofactor>
    <cofactor evidence="16">
        <name>Ca(2+)</name>
        <dbReference type="ChEBI" id="CHEBI:29108"/>
    </cofactor>
    <cofactor evidence="16">
        <name>Mn(2+)</name>
        <dbReference type="ChEBI" id="CHEBI:29035"/>
    </cofactor>
    <cofactor evidence="16">
        <name>Co(2+)</name>
        <dbReference type="ChEBI" id="CHEBI:48828"/>
    </cofactor>
    <text evidence="16">Binds 1 Mg(2+) ion per subunit. Can also utilize other divalent metal cations, such as Ca(2+), Mn(2+) and Co(2+).</text>
</comment>
<proteinExistence type="inferred from homology"/>
<name>A0A7W6J3C6_9HYPH</name>
<evidence type="ECO:0000313" key="19">
    <source>
        <dbReference type="Proteomes" id="UP000528286"/>
    </source>
</evidence>
<dbReference type="Pfam" id="PF22613">
    <property type="entry name" value="Transketolase_C_1"/>
    <property type="match status" value="1"/>
</dbReference>
<feature type="binding site" evidence="12">
    <location>
        <position position="456"/>
    </location>
    <ligand>
        <name>substrate</name>
    </ligand>
</feature>
<evidence type="ECO:0000256" key="10">
    <source>
        <dbReference type="NCBIfam" id="TIGR00232"/>
    </source>
</evidence>
<evidence type="ECO:0000256" key="4">
    <source>
        <dbReference type="ARBA" id="ARBA00022679"/>
    </source>
</evidence>
<feature type="binding site" evidence="13">
    <location>
        <position position="424"/>
    </location>
    <ligand>
        <name>thiamine diphosphate</name>
        <dbReference type="ChEBI" id="CHEBI:58937"/>
    </ligand>
</feature>
<dbReference type="InterPro" id="IPR020826">
    <property type="entry name" value="Transketolase_BS"/>
</dbReference>
<feature type="binding site" evidence="14">
    <location>
        <position position="179"/>
    </location>
    <ligand>
        <name>Mg(2+)</name>
        <dbReference type="ChEBI" id="CHEBI:18420"/>
    </ligand>
</feature>
<feature type="binding site" evidence="12">
    <location>
        <position position="251"/>
    </location>
    <ligand>
        <name>substrate</name>
    </ligand>
</feature>
<organism evidence="18 19">
    <name type="scientific">Gellertiella hungarica</name>
    <dbReference type="NCBI Taxonomy" id="1572859"/>
    <lineage>
        <taxon>Bacteria</taxon>
        <taxon>Pseudomonadati</taxon>
        <taxon>Pseudomonadota</taxon>
        <taxon>Alphaproteobacteria</taxon>
        <taxon>Hyphomicrobiales</taxon>
        <taxon>Rhizobiaceae</taxon>
        <taxon>Gellertiella</taxon>
    </lineage>
</organism>
<comment type="caution">
    <text evidence="18">The sequence shown here is derived from an EMBL/GenBank/DDBJ whole genome shotgun (WGS) entry which is preliminary data.</text>
</comment>
<dbReference type="EC" id="2.2.1.1" evidence="3 10"/>
<dbReference type="GO" id="GO:0004802">
    <property type="term" value="F:transketolase activity"/>
    <property type="evidence" value="ECO:0007669"/>
    <property type="project" value="UniProtKB-UniRule"/>
</dbReference>
<evidence type="ECO:0000256" key="14">
    <source>
        <dbReference type="PIRSR" id="PIRSR605478-4"/>
    </source>
</evidence>
<evidence type="ECO:0000256" key="16">
    <source>
        <dbReference type="RuleBase" id="RU004996"/>
    </source>
</evidence>
<dbReference type="GO" id="GO:0005829">
    <property type="term" value="C:cytosol"/>
    <property type="evidence" value="ECO:0007669"/>
    <property type="project" value="TreeGrafter"/>
</dbReference>
<comment type="function">
    <text evidence="16">Catalyzes the transfer of a two-carbon ketol group from a ketose donor to an aldose acceptor, via a covalent intermediate with the cofactor thiamine pyrophosphate.</text>
</comment>
<dbReference type="Pfam" id="PF02779">
    <property type="entry name" value="Transket_pyr"/>
    <property type="match status" value="1"/>
</dbReference>
<reference evidence="18 19" key="1">
    <citation type="submission" date="2020-08" db="EMBL/GenBank/DDBJ databases">
        <title>Genomic Encyclopedia of Type Strains, Phase IV (KMG-IV): sequencing the most valuable type-strain genomes for metagenomic binning, comparative biology and taxonomic classification.</title>
        <authorList>
            <person name="Goeker M."/>
        </authorList>
    </citation>
    <scope>NUCLEOTIDE SEQUENCE [LARGE SCALE GENOMIC DNA]</scope>
    <source>
        <strain evidence="18 19">DSM 29853</strain>
    </source>
</reference>
<dbReference type="Gene3D" id="3.40.50.920">
    <property type="match status" value="1"/>
</dbReference>
<dbReference type="SUPFAM" id="SSF52922">
    <property type="entry name" value="TK C-terminal domain-like"/>
    <property type="match status" value="1"/>
</dbReference>
<evidence type="ECO:0000256" key="6">
    <source>
        <dbReference type="ARBA" id="ARBA00022837"/>
    </source>
</evidence>
<feature type="binding site" evidence="13">
    <location>
        <position position="251"/>
    </location>
    <ligand>
        <name>thiamine diphosphate</name>
        <dbReference type="ChEBI" id="CHEBI:58937"/>
    </ligand>
</feature>
<dbReference type="InterPro" id="IPR029061">
    <property type="entry name" value="THDP-binding"/>
</dbReference>
<evidence type="ECO:0000256" key="7">
    <source>
        <dbReference type="ARBA" id="ARBA00022842"/>
    </source>
</evidence>
<keyword evidence="5 14" id="KW-0479">Metal-binding</keyword>
<dbReference type="SMART" id="SM00861">
    <property type="entry name" value="Transket_pyr"/>
    <property type="match status" value="1"/>
</dbReference>
<dbReference type="SUPFAM" id="SSF52518">
    <property type="entry name" value="Thiamin diphosphate-binding fold (THDP-binding)"/>
    <property type="match status" value="2"/>
</dbReference>
<feature type="binding site" evidence="13">
    <location>
        <position position="177"/>
    </location>
    <ligand>
        <name>thiamine diphosphate</name>
        <dbReference type="ChEBI" id="CHEBI:58937"/>
    </ligand>
</feature>
<evidence type="ECO:0000259" key="17">
    <source>
        <dbReference type="SMART" id="SM00861"/>
    </source>
</evidence>
<dbReference type="CDD" id="cd02012">
    <property type="entry name" value="TPP_TK"/>
    <property type="match status" value="1"/>
</dbReference>
<comment type="cofactor">
    <cofactor evidence="14">
        <name>Mg(2+)</name>
        <dbReference type="ChEBI" id="CHEBI:18420"/>
    </cofactor>
    <text evidence="14">Binds 1 Mg(2+) ion per subunit. Can also utilize other divalent metal cations, such as Ca(2+), Mn(2+) and Co(2+).</text>
</comment>
<dbReference type="PROSITE" id="PS00802">
    <property type="entry name" value="TRANSKETOLASE_2"/>
    <property type="match status" value="1"/>
</dbReference>